<evidence type="ECO:0000313" key="8">
    <source>
        <dbReference type="Proteomes" id="UP000197138"/>
    </source>
</evidence>
<proteinExistence type="inferred from homology"/>
<reference evidence="10" key="4">
    <citation type="submission" date="2025-04" db="UniProtKB">
        <authorList>
            <consortium name="RefSeq"/>
        </authorList>
    </citation>
    <scope>IDENTIFICATION</scope>
    <source>
        <tissue evidence="10">Leaf</tissue>
    </source>
</reference>
<keyword evidence="3 4" id="KW-0808">Transferase</keyword>
<evidence type="ECO:0000256" key="2">
    <source>
        <dbReference type="ARBA" id="ARBA00022676"/>
    </source>
</evidence>
<dbReference type="EMBL" id="MTKT01000801">
    <property type="protein sequence ID" value="OWM87980.1"/>
    <property type="molecule type" value="Genomic_DNA"/>
</dbReference>
<dbReference type="Gene3D" id="3.40.50.2000">
    <property type="entry name" value="Glycogen Phosphorylase B"/>
    <property type="match status" value="2"/>
</dbReference>
<dbReference type="PROSITE" id="PS00375">
    <property type="entry name" value="UDPGT"/>
    <property type="match status" value="1"/>
</dbReference>
<evidence type="ECO:0000313" key="10">
    <source>
        <dbReference type="RefSeq" id="XP_031383438.1"/>
    </source>
</evidence>
<comment type="similarity">
    <text evidence="1 4">Belongs to the UDP-glycosyltransferase family.</text>
</comment>
<dbReference type="AlphaFoldDB" id="A0A218XT31"/>
<accession>A0A218XT31</accession>
<reference evidence="7" key="2">
    <citation type="submission" date="2017-06" db="EMBL/GenBank/DDBJ databases">
        <title>The pomegranate genome and the genomics of punicalagin biosynthesis.</title>
        <authorList>
            <person name="Xu C."/>
        </authorList>
    </citation>
    <scope>NUCLEOTIDE SEQUENCE [LARGE SCALE GENOMIC DNA]</scope>
    <source>
        <tissue evidence="7">Fresh leaf</tissue>
    </source>
</reference>
<feature type="domain" description="Glycosyltransferase N-terminal" evidence="6">
    <location>
        <begin position="16"/>
        <end position="258"/>
    </location>
</feature>
<dbReference type="GeneID" id="116197433"/>
<dbReference type="EC" id="2.4.1.-" evidence="5"/>
<evidence type="ECO:0000256" key="3">
    <source>
        <dbReference type="ARBA" id="ARBA00022679"/>
    </source>
</evidence>
<dbReference type="PANTHER" id="PTHR48047">
    <property type="entry name" value="GLYCOSYLTRANSFERASE"/>
    <property type="match status" value="1"/>
</dbReference>
<dbReference type="Proteomes" id="UP000197138">
    <property type="component" value="Unassembled WGS sequence"/>
</dbReference>
<sequence length="505" mass="55996">MDHLCSEDDNIANGHIVMLPFMAHGHLIPFLSLARTLRWRHPNLTISIATTPLNVRYLRSTMASGESQEILLKELYFCSSDHGLPPDTDNTENLPLNLVGVLFESSVSLAGPLERLLSEISAAEGHKPVCIISDVFFGWSVEVARRFGIKCFSFSTGGAYGTLAYVSIWLNLPHRSTDSDEFAVPGFPEQCRFHRSQLHRFIRAANGTDPWSRFFQVQIALSLTSDGWICNSVEEIEPLGLDLLRNYLKLPVWPTGPLLPSSMLGNKFQSSSISRVISTERAGKKPGVPLEKCTEWLNSHRLDSVLYISFGSQNTISASQMRALAVGLEASGKPFIWVIRPPLGFDMKGEFRSEWLPEGFERKVTDSNQGLLVRTWAPQLGILSHKSTRAFLSHCGWNSVMESLSQRVPIIGWPMAAEQAYNSKMMVEEMGVCMELARGVENEIDSGHVKRVVELVMENVGKGQDMKKKAIEIGEKIGAAMRIDGGIKGSSLKALDDFVTTILSS</sequence>
<dbReference type="Pfam" id="PF00201">
    <property type="entry name" value="UDPGT"/>
    <property type="match status" value="1"/>
</dbReference>
<dbReference type="CDD" id="cd03784">
    <property type="entry name" value="GT1_Gtf-like"/>
    <property type="match status" value="1"/>
</dbReference>
<reference evidence="9" key="3">
    <citation type="journal article" date="2020" name="Plant Biotechnol. J.">
        <title>The pomegranate (Punica granatum L.) draft genome dissects genetic divergence between soft- and hard-seeded cultivars.</title>
        <authorList>
            <person name="Luo X."/>
            <person name="Li H."/>
            <person name="Wu Z."/>
            <person name="Yao W."/>
            <person name="Zhao P."/>
            <person name="Cao D."/>
            <person name="Yu H."/>
            <person name="Li K."/>
            <person name="Poudel K."/>
            <person name="Zhao D."/>
            <person name="Zhang F."/>
            <person name="Xia X."/>
            <person name="Chen L."/>
            <person name="Wang Q."/>
            <person name="Jing D."/>
            <person name="Cao S."/>
        </authorList>
    </citation>
    <scope>NUCLEOTIDE SEQUENCE [LARGE SCALE GENOMIC DNA]</scope>
</reference>
<dbReference type="InterPro" id="IPR035595">
    <property type="entry name" value="UDP_glycos_trans_CS"/>
</dbReference>
<dbReference type="RefSeq" id="XP_031383438.1">
    <property type="nucleotide sequence ID" value="XM_031527578.1"/>
</dbReference>
<dbReference type="InterPro" id="IPR058980">
    <property type="entry name" value="Glyco_transf_N"/>
</dbReference>
<evidence type="ECO:0000313" key="9">
    <source>
        <dbReference type="Proteomes" id="UP000515151"/>
    </source>
</evidence>
<dbReference type="PANTHER" id="PTHR48047:SF107">
    <property type="entry name" value="UDP-GLYCOSYLTRANSFERASE 92A1-LIKE"/>
    <property type="match status" value="1"/>
</dbReference>
<dbReference type="InterPro" id="IPR002213">
    <property type="entry name" value="UDP_glucos_trans"/>
</dbReference>
<keyword evidence="9" id="KW-1185">Reference proteome</keyword>
<dbReference type="SUPFAM" id="SSF53756">
    <property type="entry name" value="UDP-Glycosyltransferase/glycogen phosphorylase"/>
    <property type="match status" value="1"/>
</dbReference>
<keyword evidence="2 4" id="KW-0328">Glycosyltransferase</keyword>
<evidence type="ECO:0000256" key="4">
    <source>
        <dbReference type="RuleBase" id="RU003718"/>
    </source>
</evidence>
<evidence type="ECO:0000256" key="5">
    <source>
        <dbReference type="RuleBase" id="RU362057"/>
    </source>
</evidence>
<evidence type="ECO:0000256" key="1">
    <source>
        <dbReference type="ARBA" id="ARBA00009995"/>
    </source>
</evidence>
<dbReference type="FunFam" id="3.40.50.2000:FF:000103">
    <property type="entry name" value="Glycosyltransferase"/>
    <property type="match status" value="1"/>
</dbReference>
<evidence type="ECO:0000259" key="6">
    <source>
        <dbReference type="Pfam" id="PF26168"/>
    </source>
</evidence>
<dbReference type="Proteomes" id="UP000515151">
    <property type="component" value="Chromosome 2"/>
</dbReference>
<name>A0A218XT31_PUNGR</name>
<dbReference type="FunFam" id="3.40.50.2000:FF:000064">
    <property type="entry name" value="Glycosyltransferase"/>
    <property type="match status" value="1"/>
</dbReference>
<reference evidence="8" key="1">
    <citation type="journal article" date="2017" name="Plant J.">
        <title>The pomegranate (Punica granatum L.) genome and the genomics of punicalagin biosynthesis.</title>
        <authorList>
            <person name="Qin G."/>
            <person name="Xu C."/>
            <person name="Ming R."/>
            <person name="Tang H."/>
            <person name="Guyot R."/>
            <person name="Kramer E.M."/>
            <person name="Hu Y."/>
            <person name="Yi X."/>
            <person name="Qi Y."/>
            <person name="Xu X."/>
            <person name="Gao Z."/>
            <person name="Pan H."/>
            <person name="Jian J."/>
            <person name="Tian Y."/>
            <person name="Yue Z."/>
            <person name="Xu Y."/>
        </authorList>
    </citation>
    <scope>NUCLEOTIDE SEQUENCE [LARGE SCALE GENOMIC DNA]</scope>
    <source>
        <strain evidence="8">cv. Dabenzi</strain>
    </source>
</reference>
<organism evidence="7 8">
    <name type="scientific">Punica granatum</name>
    <name type="common">Pomegranate</name>
    <dbReference type="NCBI Taxonomy" id="22663"/>
    <lineage>
        <taxon>Eukaryota</taxon>
        <taxon>Viridiplantae</taxon>
        <taxon>Streptophyta</taxon>
        <taxon>Embryophyta</taxon>
        <taxon>Tracheophyta</taxon>
        <taxon>Spermatophyta</taxon>
        <taxon>Magnoliopsida</taxon>
        <taxon>eudicotyledons</taxon>
        <taxon>Gunneridae</taxon>
        <taxon>Pentapetalae</taxon>
        <taxon>rosids</taxon>
        <taxon>malvids</taxon>
        <taxon>Myrtales</taxon>
        <taxon>Lythraceae</taxon>
        <taxon>Punica</taxon>
    </lineage>
</organism>
<dbReference type="GO" id="GO:0035251">
    <property type="term" value="F:UDP-glucosyltransferase activity"/>
    <property type="evidence" value="ECO:0007669"/>
    <property type="project" value="TreeGrafter"/>
</dbReference>
<dbReference type="Pfam" id="PF26168">
    <property type="entry name" value="Glyco_transf_N"/>
    <property type="match status" value="1"/>
</dbReference>
<protein>
    <recommendedName>
        <fullName evidence="5">Glycosyltransferase</fullName>
        <ecNumber evidence="5">2.4.1.-</ecNumber>
    </recommendedName>
</protein>
<dbReference type="OrthoDB" id="5835829at2759"/>
<evidence type="ECO:0000313" key="7">
    <source>
        <dbReference type="EMBL" id="OWM87980.1"/>
    </source>
</evidence>
<gene>
    <name evidence="10" type="primary">LOC116197433</name>
    <name evidence="7" type="ORF">CDL15_Pgr000397</name>
</gene>